<evidence type="ECO:0000313" key="9">
    <source>
        <dbReference type="EMBL" id="KAI3845784.1"/>
    </source>
</evidence>
<feature type="transmembrane region" description="Helical" evidence="8">
    <location>
        <begin position="242"/>
        <end position="261"/>
    </location>
</feature>
<feature type="transmembrane region" description="Helical" evidence="8">
    <location>
        <begin position="273"/>
        <end position="300"/>
    </location>
</feature>
<dbReference type="PANTHER" id="PTHR31064">
    <property type="entry name" value="POTASSIUM TRANSPORT PROTEIN DDB_G0292412-RELATED"/>
    <property type="match status" value="1"/>
</dbReference>
<evidence type="ECO:0000256" key="3">
    <source>
        <dbReference type="ARBA" id="ARBA00022448"/>
    </source>
</evidence>
<evidence type="ECO:0000313" key="10">
    <source>
        <dbReference type="Proteomes" id="UP001202328"/>
    </source>
</evidence>
<keyword evidence="4 8" id="KW-0812">Transmembrane</keyword>
<feature type="transmembrane region" description="Helical" evidence="8">
    <location>
        <begin position="445"/>
        <end position="463"/>
    </location>
</feature>
<dbReference type="InterPro" id="IPR051143">
    <property type="entry name" value="TrkH_K-transport"/>
</dbReference>
<dbReference type="AlphaFoldDB" id="A0AAD4RYV3"/>
<comment type="caution">
    <text evidence="9">The sequence shown here is derived from an EMBL/GenBank/DDBJ whole genome shotgun (WGS) entry which is preliminary data.</text>
</comment>
<proteinExistence type="inferred from homology"/>
<comment type="similarity">
    <text evidence="2">Belongs to the TrkH potassium transport family. HKT (TC 2.A.38.3) subfamily.</text>
</comment>
<evidence type="ECO:0000256" key="4">
    <source>
        <dbReference type="ARBA" id="ARBA00022692"/>
    </source>
</evidence>
<dbReference type="EMBL" id="JAJJMB010016632">
    <property type="protein sequence ID" value="KAI3845784.1"/>
    <property type="molecule type" value="Genomic_DNA"/>
</dbReference>
<evidence type="ECO:0000256" key="8">
    <source>
        <dbReference type="SAM" id="Phobius"/>
    </source>
</evidence>
<protein>
    <submittedName>
        <fullName evidence="9">Uncharacterized protein</fullName>
    </submittedName>
</protein>
<reference evidence="9" key="1">
    <citation type="submission" date="2022-04" db="EMBL/GenBank/DDBJ databases">
        <title>A functionally conserved STORR gene fusion in Papaver species that diverged 16.8 million years ago.</title>
        <authorList>
            <person name="Catania T."/>
        </authorList>
    </citation>
    <scope>NUCLEOTIDE SEQUENCE</scope>
    <source>
        <strain evidence="9">S-188037</strain>
    </source>
</reference>
<dbReference type="GO" id="GO:0008324">
    <property type="term" value="F:monoatomic cation transmembrane transporter activity"/>
    <property type="evidence" value="ECO:0007669"/>
    <property type="project" value="InterPro"/>
</dbReference>
<keyword evidence="7 8" id="KW-0472">Membrane</keyword>
<gene>
    <name evidence="9" type="ORF">MKW98_016543</name>
</gene>
<evidence type="ECO:0000256" key="7">
    <source>
        <dbReference type="ARBA" id="ARBA00023136"/>
    </source>
</evidence>
<feature type="transmembrane region" description="Helical" evidence="8">
    <location>
        <begin position="48"/>
        <end position="68"/>
    </location>
</feature>
<comment type="subcellular location">
    <subcellularLocation>
        <location evidence="1">Membrane</location>
        <topology evidence="1">Multi-pass membrane protein</topology>
    </subcellularLocation>
</comment>
<keyword evidence="6" id="KW-0406">Ion transport</keyword>
<dbReference type="Pfam" id="PF02386">
    <property type="entry name" value="TrkH"/>
    <property type="match status" value="1"/>
</dbReference>
<evidence type="ECO:0000256" key="1">
    <source>
        <dbReference type="ARBA" id="ARBA00004141"/>
    </source>
</evidence>
<keyword evidence="3" id="KW-0813">Transport</keyword>
<organism evidence="9 10">
    <name type="scientific">Papaver atlanticum</name>
    <dbReference type="NCBI Taxonomy" id="357466"/>
    <lineage>
        <taxon>Eukaryota</taxon>
        <taxon>Viridiplantae</taxon>
        <taxon>Streptophyta</taxon>
        <taxon>Embryophyta</taxon>
        <taxon>Tracheophyta</taxon>
        <taxon>Spermatophyta</taxon>
        <taxon>Magnoliopsida</taxon>
        <taxon>Ranunculales</taxon>
        <taxon>Papaveraceae</taxon>
        <taxon>Papaveroideae</taxon>
        <taxon>Papaver</taxon>
    </lineage>
</organism>
<feature type="transmembrane region" description="Helical" evidence="8">
    <location>
        <begin position="109"/>
        <end position="129"/>
    </location>
</feature>
<name>A0AAD4RYV3_9MAGN</name>
<accession>A0AAD4RYV3</accession>
<sequence>MKSNLHCLSSKLGSLCSCSCIKVACLGKSFHRLIPRLYRYLIFNFKSFWFQFCYFMCLSIMGCLTLNVLKPRASRRPPEYLDMFFTSVSATTVSSMSTVEMEVFSNNQLVVLTILMILGGEIFTCFLELQVEKSKLITERNKKGRSTNSIVHDDPQLELGELESNGSYVTVNDDNVIRSINHYSSGTSDHEDLKYNSVKYLGYVLLGYLIAFLGGGSILVYIYMRFVPSANEVLKSKGINPLTFSVFSIVSSFVNCGYIPTNENMVVFRKNSGLLLLLIPQILFGNTLFPVCLRFVLWVLGRFSGRDELHYMLKVTSKDEIIRYPAKELLISTINSLYFLATVLGFILVQFILFCSLEWNSEGLYGMSSYQKFIGSLFQTVNSRHAGENIIDLSTISPAILVVFVVMMYLPPYTSFLPLISDEQSMTGSCDRKRKQKRQRIIDNLLFSQLSYLVIFISIICIIERKKLKDDPLNYNVFNITLEVISAYGNVGFTTGYSCKRQLNPNDQCKDMMYGFVGRWSNGGQIMLIMVMVFGRLKKFNLKGGRAWKSNCLEKVPTIVS</sequence>
<evidence type="ECO:0000256" key="6">
    <source>
        <dbReference type="ARBA" id="ARBA00023065"/>
    </source>
</evidence>
<dbReference type="Proteomes" id="UP001202328">
    <property type="component" value="Unassembled WGS sequence"/>
</dbReference>
<feature type="transmembrane region" description="Helical" evidence="8">
    <location>
        <begin position="517"/>
        <end position="537"/>
    </location>
</feature>
<keyword evidence="5 8" id="KW-1133">Transmembrane helix</keyword>
<feature type="transmembrane region" description="Helical" evidence="8">
    <location>
        <begin position="390"/>
        <end position="410"/>
    </location>
</feature>
<feature type="transmembrane region" description="Helical" evidence="8">
    <location>
        <begin position="200"/>
        <end position="222"/>
    </location>
</feature>
<dbReference type="PANTHER" id="PTHR31064:SF30">
    <property type="entry name" value="HIGH-AFFINITY POTASSIUM TRANSPORT PROTEIN-RELATED"/>
    <property type="match status" value="1"/>
</dbReference>
<evidence type="ECO:0000256" key="5">
    <source>
        <dbReference type="ARBA" id="ARBA00022989"/>
    </source>
</evidence>
<evidence type="ECO:0000256" key="2">
    <source>
        <dbReference type="ARBA" id="ARBA00010864"/>
    </source>
</evidence>
<dbReference type="InterPro" id="IPR003445">
    <property type="entry name" value="Cat_transpt"/>
</dbReference>
<feature type="transmembrane region" description="Helical" evidence="8">
    <location>
        <begin position="337"/>
        <end position="357"/>
    </location>
</feature>
<keyword evidence="10" id="KW-1185">Reference proteome</keyword>
<dbReference type="GO" id="GO:0005886">
    <property type="term" value="C:plasma membrane"/>
    <property type="evidence" value="ECO:0007669"/>
    <property type="project" value="TreeGrafter"/>
</dbReference>
<dbReference type="GO" id="GO:0030001">
    <property type="term" value="P:metal ion transport"/>
    <property type="evidence" value="ECO:0007669"/>
    <property type="project" value="UniProtKB-ARBA"/>
</dbReference>